<dbReference type="Gene3D" id="1.20.1250.20">
    <property type="entry name" value="MFS general substrate transporter like domains"/>
    <property type="match status" value="2"/>
</dbReference>
<accession>A0A1G8B544</accession>
<keyword evidence="6" id="KW-0472">Membrane</keyword>
<dbReference type="OrthoDB" id="4008739at2"/>
<dbReference type="Pfam" id="PF00083">
    <property type="entry name" value="Sugar_tr"/>
    <property type="match status" value="2"/>
</dbReference>
<dbReference type="InterPro" id="IPR036259">
    <property type="entry name" value="MFS_trans_sf"/>
</dbReference>
<evidence type="ECO:0000313" key="9">
    <source>
        <dbReference type="Proteomes" id="UP000183263"/>
    </source>
</evidence>
<keyword evidence="5" id="KW-1133">Transmembrane helix</keyword>
<feature type="domain" description="Major facilitator superfamily (MFS) profile" evidence="7">
    <location>
        <begin position="18"/>
        <end position="423"/>
    </location>
</feature>
<keyword evidence="9" id="KW-1185">Reference proteome</keyword>
<dbReference type="PRINTS" id="PR00171">
    <property type="entry name" value="SUGRTRNSPORT"/>
</dbReference>
<dbReference type="PANTHER" id="PTHR48020:SF12">
    <property type="entry name" value="PROTON MYO-INOSITOL COTRANSPORTER"/>
    <property type="match status" value="1"/>
</dbReference>
<sequence>MGTRDDRSTDAVRRASLVAAAAAVGGFLFGADTSTMNGAINGIQPDFGLASSSVGAVVAISILGCALGAFLAGRVSARIGQTATMRLGGVLVVLGSLAAALAWNVVPLGLCRIVCGVGIGLLSVIVPGYIAEIAPESVRGRLGSFWQLAIVIGIFTGLLADYVLNRLAGGAQGTEPWGGSAWRWMFVAVAVAGAVYLALVFRLTDSGHHEKRQAAGGGMSLLRGTAWGLAPIVWVGIGLAALQQLVGINVIFFYSTTLWQSVGFSEDSAFLTGLFTAAVNIAATVGAVFLVDRLGRRPLLIGGSAGITVTLATLAVCFSTAGDDGSLPPGVGVVALIAANLFVVFFGLSWGPLMWVVLGEIFEHRMRAVAMSLTVMVNWLTNWLVTRTFPSLADLGLPVAYALYAGFGAFAVYFTVRYVRETKGKVLD</sequence>
<dbReference type="GO" id="GO:0005886">
    <property type="term" value="C:plasma membrane"/>
    <property type="evidence" value="ECO:0007669"/>
    <property type="project" value="UniProtKB-SubCell"/>
</dbReference>
<reference evidence="8 9" key="1">
    <citation type="submission" date="2016-10" db="EMBL/GenBank/DDBJ databases">
        <authorList>
            <person name="de Groot N.N."/>
        </authorList>
    </citation>
    <scope>NUCLEOTIDE SEQUENCE [LARGE SCALE GENOMIC DNA]</scope>
    <source>
        <strain evidence="8 9">DSM 44892</strain>
    </source>
</reference>
<dbReference type="RefSeq" id="WP_072736157.1">
    <property type="nucleotide sequence ID" value="NZ_CP048813.1"/>
</dbReference>
<dbReference type="InterPro" id="IPR003663">
    <property type="entry name" value="Sugar/inositol_transpt"/>
</dbReference>
<keyword evidence="3" id="KW-0813">Transport</keyword>
<dbReference type="AlphaFoldDB" id="A0A1G8B544"/>
<dbReference type="GO" id="GO:0022857">
    <property type="term" value="F:transmembrane transporter activity"/>
    <property type="evidence" value="ECO:0007669"/>
    <property type="project" value="InterPro"/>
</dbReference>
<evidence type="ECO:0000256" key="5">
    <source>
        <dbReference type="ARBA" id="ARBA00022989"/>
    </source>
</evidence>
<keyword evidence="4" id="KW-0812">Transmembrane</keyword>
<dbReference type="PANTHER" id="PTHR48020">
    <property type="entry name" value="PROTON MYO-INOSITOL COTRANSPORTER"/>
    <property type="match status" value="1"/>
</dbReference>
<evidence type="ECO:0000313" key="8">
    <source>
        <dbReference type="EMBL" id="SDH28123.1"/>
    </source>
</evidence>
<evidence type="ECO:0000256" key="3">
    <source>
        <dbReference type="ARBA" id="ARBA00022448"/>
    </source>
</evidence>
<comment type="similarity">
    <text evidence="2">Belongs to the major facilitator superfamily. Sugar transporter (TC 2.A.1.1) family.</text>
</comment>
<evidence type="ECO:0000256" key="1">
    <source>
        <dbReference type="ARBA" id="ARBA00004651"/>
    </source>
</evidence>
<dbReference type="PROSITE" id="PS00216">
    <property type="entry name" value="SUGAR_TRANSPORT_1"/>
    <property type="match status" value="1"/>
</dbReference>
<dbReference type="InterPro" id="IPR005829">
    <property type="entry name" value="Sugar_transporter_CS"/>
</dbReference>
<protein>
    <submittedName>
        <fullName evidence="8">Predicted arabinose efflux permease, MFS family</fullName>
    </submittedName>
</protein>
<dbReference type="Proteomes" id="UP000183263">
    <property type="component" value="Unassembled WGS sequence"/>
</dbReference>
<evidence type="ECO:0000256" key="2">
    <source>
        <dbReference type="ARBA" id="ARBA00010992"/>
    </source>
</evidence>
<dbReference type="InterPro" id="IPR005828">
    <property type="entry name" value="MFS_sugar_transport-like"/>
</dbReference>
<evidence type="ECO:0000256" key="6">
    <source>
        <dbReference type="ARBA" id="ARBA00023136"/>
    </source>
</evidence>
<name>A0A1G8B544_9NOCA</name>
<proteinExistence type="inferred from homology"/>
<dbReference type="SUPFAM" id="SSF103473">
    <property type="entry name" value="MFS general substrate transporter"/>
    <property type="match status" value="1"/>
</dbReference>
<evidence type="ECO:0000259" key="7">
    <source>
        <dbReference type="PROSITE" id="PS50850"/>
    </source>
</evidence>
<dbReference type="InterPro" id="IPR050814">
    <property type="entry name" value="Myo-inositol_Transporter"/>
</dbReference>
<dbReference type="PROSITE" id="PS50850">
    <property type="entry name" value="MFS"/>
    <property type="match status" value="1"/>
</dbReference>
<gene>
    <name evidence="8" type="ORF">SAMN05444695_101648</name>
</gene>
<comment type="subcellular location">
    <subcellularLocation>
        <location evidence="1">Cell membrane</location>
        <topology evidence="1">Multi-pass membrane protein</topology>
    </subcellularLocation>
</comment>
<dbReference type="PROSITE" id="PS00217">
    <property type="entry name" value="SUGAR_TRANSPORT_2"/>
    <property type="match status" value="1"/>
</dbReference>
<dbReference type="InterPro" id="IPR020846">
    <property type="entry name" value="MFS_dom"/>
</dbReference>
<dbReference type="EMBL" id="FNDN01000001">
    <property type="protein sequence ID" value="SDH28123.1"/>
    <property type="molecule type" value="Genomic_DNA"/>
</dbReference>
<organism evidence="8 9">
    <name type="scientific">Rhodococcus triatomae</name>
    <dbReference type="NCBI Taxonomy" id="300028"/>
    <lineage>
        <taxon>Bacteria</taxon>
        <taxon>Bacillati</taxon>
        <taxon>Actinomycetota</taxon>
        <taxon>Actinomycetes</taxon>
        <taxon>Mycobacteriales</taxon>
        <taxon>Nocardiaceae</taxon>
        <taxon>Rhodococcus</taxon>
    </lineage>
</organism>
<evidence type="ECO:0000256" key="4">
    <source>
        <dbReference type="ARBA" id="ARBA00022692"/>
    </source>
</evidence>